<evidence type="ECO:0000259" key="6">
    <source>
        <dbReference type="PROSITE" id="PS51935"/>
    </source>
</evidence>
<feature type="chain" id="PRO_5045650257" evidence="5">
    <location>
        <begin position="26"/>
        <end position="171"/>
    </location>
</feature>
<dbReference type="EMBL" id="APND01000001">
    <property type="protein sequence ID" value="MES1927887.1"/>
    <property type="molecule type" value="Genomic_DNA"/>
</dbReference>
<keyword evidence="4" id="KW-0788">Thiol protease</keyword>
<organism evidence="7 8">
    <name type="scientific">Salinisphaera dokdonensis CL-ES53</name>
    <dbReference type="NCBI Taxonomy" id="1304272"/>
    <lineage>
        <taxon>Bacteria</taxon>
        <taxon>Pseudomonadati</taxon>
        <taxon>Pseudomonadota</taxon>
        <taxon>Gammaproteobacteria</taxon>
        <taxon>Salinisphaerales</taxon>
        <taxon>Salinisphaeraceae</taxon>
        <taxon>Salinisphaera</taxon>
    </lineage>
</organism>
<accession>A0ABV2AW81</accession>
<dbReference type="GO" id="GO:0016787">
    <property type="term" value="F:hydrolase activity"/>
    <property type="evidence" value="ECO:0007669"/>
    <property type="project" value="UniProtKB-KW"/>
</dbReference>
<comment type="similarity">
    <text evidence="1">Belongs to the peptidase C40 family.</text>
</comment>
<dbReference type="InterPro" id="IPR038765">
    <property type="entry name" value="Papain-like_cys_pep_sf"/>
</dbReference>
<dbReference type="RefSeq" id="WP_353108632.1">
    <property type="nucleotide sequence ID" value="NZ_APND01000001.1"/>
</dbReference>
<feature type="signal peptide" evidence="5">
    <location>
        <begin position="1"/>
        <end position="25"/>
    </location>
</feature>
<dbReference type="SUPFAM" id="SSF54001">
    <property type="entry name" value="Cysteine proteinases"/>
    <property type="match status" value="1"/>
</dbReference>
<evidence type="ECO:0000256" key="2">
    <source>
        <dbReference type="ARBA" id="ARBA00022670"/>
    </source>
</evidence>
<keyword evidence="8" id="KW-1185">Reference proteome</keyword>
<feature type="domain" description="NlpC/P60" evidence="6">
    <location>
        <begin position="41"/>
        <end position="169"/>
    </location>
</feature>
<reference evidence="7 8" key="1">
    <citation type="submission" date="2013-03" db="EMBL/GenBank/DDBJ databases">
        <title>Salinisphaera dokdonensis CL-ES53 Genome Sequencing.</title>
        <authorList>
            <person name="Li C."/>
            <person name="Lai Q."/>
            <person name="Shao Z."/>
        </authorList>
    </citation>
    <scope>NUCLEOTIDE SEQUENCE [LARGE SCALE GENOMIC DNA]</scope>
    <source>
        <strain evidence="7 8">CL-ES53</strain>
    </source>
</reference>
<dbReference type="Proteomes" id="UP001460888">
    <property type="component" value="Unassembled WGS sequence"/>
</dbReference>
<dbReference type="Gene3D" id="3.90.1720.10">
    <property type="entry name" value="endopeptidase domain like (from Nostoc punctiforme)"/>
    <property type="match status" value="1"/>
</dbReference>
<dbReference type="InterPro" id="IPR000064">
    <property type="entry name" value="NLP_P60_dom"/>
</dbReference>
<keyword evidence="5" id="KW-0732">Signal</keyword>
<protein>
    <submittedName>
        <fullName evidence="7">Cell wall-associated hydrolase (NlpC/P60 family) protein</fullName>
    </submittedName>
</protein>
<dbReference type="PROSITE" id="PS51257">
    <property type="entry name" value="PROKAR_LIPOPROTEIN"/>
    <property type="match status" value="1"/>
</dbReference>
<dbReference type="InterPro" id="IPR051202">
    <property type="entry name" value="Peptidase_C40"/>
</dbReference>
<dbReference type="Pfam" id="PF00877">
    <property type="entry name" value="NLPC_P60"/>
    <property type="match status" value="1"/>
</dbReference>
<dbReference type="PANTHER" id="PTHR47053">
    <property type="entry name" value="MUREIN DD-ENDOPEPTIDASE MEPH-RELATED"/>
    <property type="match status" value="1"/>
</dbReference>
<evidence type="ECO:0000256" key="4">
    <source>
        <dbReference type="ARBA" id="ARBA00022807"/>
    </source>
</evidence>
<dbReference type="PANTHER" id="PTHR47053:SF1">
    <property type="entry name" value="MUREIN DD-ENDOPEPTIDASE MEPH-RELATED"/>
    <property type="match status" value="1"/>
</dbReference>
<proteinExistence type="inferred from homology"/>
<evidence type="ECO:0000313" key="8">
    <source>
        <dbReference type="Proteomes" id="UP001460888"/>
    </source>
</evidence>
<evidence type="ECO:0000256" key="5">
    <source>
        <dbReference type="SAM" id="SignalP"/>
    </source>
</evidence>
<name>A0ABV2AW81_9GAMM</name>
<keyword evidence="3 7" id="KW-0378">Hydrolase</keyword>
<comment type="caution">
    <text evidence="7">The sequence shown here is derived from an EMBL/GenBank/DDBJ whole genome shotgun (WGS) entry which is preliminary data.</text>
</comment>
<evidence type="ECO:0000256" key="1">
    <source>
        <dbReference type="ARBA" id="ARBA00007074"/>
    </source>
</evidence>
<keyword evidence="2" id="KW-0645">Protease</keyword>
<dbReference type="PROSITE" id="PS51935">
    <property type="entry name" value="NLPC_P60"/>
    <property type="match status" value="1"/>
</dbReference>
<sequence>MTIRRPIARTARALCLSIAATLFLAACSSAPDREALIAPTTDSRSAIAAKALETLGSPYRAGASGPKAFDDSGLTHYAYRSAGTSLPRATQAQLDSGKPIELTAAQPADLLFFRVEDGRGEDTLVVGLYMRDGEMLMASPGFGAKSGVALFDTDDDFWQQRMVGAVRQLPK</sequence>
<evidence type="ECO:0000256" key="3">
    <source>
        <dbReference type="ARBA" id="ARBA00022801"/>
    </source>
</evidence>
<evidence type="ECO:0000313" key="7">
    <source>
        <dbReference type="EMBL" id="MES1927887.1"/>
    </source>
</evidence>
<gene>
    <name evidence="7" type="ORF">SADO_01490</name>
</gene>